<dbReference type="PANTHER" id="PTHR30203">
    <property type="entry name" value="OUTER MEMBRANE CATION EFFLUX PROTEIN"/>
    <property type="match status" value="1"/>
</dbReference>
<dbReference type="GO" id="GO:0016020">
    <property type="term" value="C:membrane"/>
    <property type="evidence" value="ECO:0007669"/>
    <property type="project" value="InterPro"/>
</dbReference>
<dbReference type="NCBIfam" id="TIGR01845">
    <property type="entry name" value="outer_NodT"/>
    <property type="match status" value="1"/>
</dbReference>
<dbReference type="AlphaFoldDB" id="A0A9P6RPR9"/>
<comment type="caution">
    <text evidence="1">The sequence shown here is derived from an EMBL/GenBank/DDBJ whole genome shotgun (WGS) entry which is preliminary data.</text>
</comment>
<keyword evidence="2" id="KW-1185">Reference proteome</keyword>
<dbReference type="PANTHER" id="PTHR30203:SF33">
    <property type="entry name" value="BLR4455 PROTEIN"/>
    <property type="match status" value="1"/>
</dbReference>
<dbReference type="GO" id="GO:0015562">
    <property type="term" value="F:efflux transmembrane transporter activity"/>
    <property type="evidence" value="ECO:0007669"/>
    <property type="project" value="InterPro"/>
</dbReference>
<dbReference type="OrthoDB" id="10070662at2759"/>
<gene>
    <name evidence="1" type="ORF">BGZ97_011026</name>
</gene>
<dbReference type="InterPro" id="IPR010131">
    <property type="entry name" value="MdtP/NodT-like"/>
</dbReference>
<accession>A0A9P6RPR9</accession>
<dbReference type="InterPro" id="IPR003423">
    <property type="entry name" value="OMP_efflux"/>
</dbReference>
<dbReference type="Gene3D" id="2.20.200.10">
    <property type="entry name" value="Outer membrane efflux proteins (OEP)"/>
    <property type="match status" value="1"/>
</dbReference>
<proteinExistence type="predicted"/>
<dbReference type="Pfam" id="PF02321">
    <property type="entry name" value="OEP"/>
    <property type="match status" value="2"/>
</dbReference>
<organism evidence="1 2">
    <name type="scientific">Linnemannia gamsii</name>
    <dbReference type="NCBI Taxonomy" id="64522"/>
    <lineage>
        <taxon>Eukaryota</taxon>
        <taxon>Fungi</taxon>
        <taxon>Fungi incertae sedis</taxon>
        <taxon>Mucoromycota</taxon>
        <taxon>Mortierellomycotina</taxon>
        <taxon>Mortierellomycetes</taxon>
        <taxon>Mortierellales</taxon>
        <taxon>Mortierellaceae</taxon>
        <taxon>Linnemannia</taxon>
    </lineage>
</organism>
<evidence type="ECO:0000313" key="1">
    <source>
        <dbReference type="EMBL" id="KAG0323275.1"/>
    </source>
</evidence>
<name>A0A9P6RPR9_9FUNG</name>
<dbReference type="SUPFAM" id="SSF56954">
    <property type="entry name" value="Outer membrane efflux proteins (OEP)"/>
    <property type="match status" value="1"/>
</dbReference>
<dbReference type="EMBL" id="JAAAIN010000006">
    <property type="protein sequence ID" value="KAG0323275.1"/>
    <property type="molecule type" value="Genomic_DNA"/>
</dbReference>
<sequence>MLAVPEKFKEAPAGWKIAQPADQFERGAWWQVFNDPQLNTLADKIDISNQTVAVYAAAYQQARALAAQARAAFLPKVGMAADATRLRPPSRNANGLSAVNTAYSLSLDASWEPDLWGTLQRAKNAEKAQLQSAAAEFANARLSAQATLVQTYFQLRTLDAIQKLLDNTVLAYRQALKLTQNRYAQGVAARADVLQAQTALQAAQASAFNNGIARAQYEHAIAVLVGEPASTFSLAPSPLKMAAPPRIPFTLPSALLERRPDIAAAERRAAAANEKIGINMAAFFPSLVLSAAGGSRSSVFSQWFSVPARVWSLGPQLAATLFDGGTRQAQTVAARAAFEQDTAHYRQTVLSAFQEVEDALAALRILAQEAALQRQAMQSAQQTLEIVLNQYKAGMTMYLSVISAQATAFAVEQKMVSLNGQRMVSAAGLIKALGGGWDVSQMDRQSQ</sequence>
<protein>
    <submittedName>
        <fullName evidence="1">Uncharacterized protein</fullName>
    </submittedName>
</protein>
<dbReference type="Gene3D" id="1.20.1600.10">
    <property type="entry name" value="Outer membrane efflux proteins (OEP)"/>
    <property type="match status" value="1"/>
</dbReference>
<evidence type="ECO:0000313" key="2">
    <source>
        <dbReference type="Proteomes" id="UP000823405"/>
    </source>
</evidence>
<dbReference type="Proteomes" id="UP000823405">
    <property type="component" value="Unassembled WGS sequence"/>
</dbReference>
<reference evidence="1" key="1">
    <citation type="journal article" date="2020" name="Fungal Divers.">
        <title>Resolving the Mortierellaceae phylogeny through synthesis of multi-gene phylogenetics and phylogenomics.</title>
        <authorList>
            <person name="Vandepol N."/>
            <person name="Liber J."/>
            <person name="Desiro A."/>
            <person name="Na H."/>
            <person name="Kennedy M."/>
            <person name="Barry K."/>
            <person name="Grigoriev I.V."/>
            <person name="Miller A.N."/>
            <person name="O'Donnell K."/>
            <person name="Stajich J.E."/>
            <person name="Bonito G."/>
        </authorList>
    </citation>
    <scope>NUCLEOTIDE SEQUENCE</scope>
    <source>
        <strain evidence="1">NVP60</strain>
    </source>
</reference>